<evidence type="ECO:0000256" key="4">
    <source>
        <dbReference type="ARBA" id="ARBA00022989"/>
    </source>
</evidence>
<sequence>MPLNSLYNSFKPIFYISVIFGTMPLRLIKKPYLHLKPTKYGIYYLLLCLTCVLIHGMATPWFFVKTRSSTLLLEPDVDATNTSTYVKFIRNQTSAQILTMKVLNNLINTFMSVGSYTVSLFFVLNKLPMFQSYLADVDRGLVPFMKFNPRINYYIALLLTGYFIIMFATICSFYIFVVISQKGGFTFQLWSTFLLFVVFSSFSSECQFLDLALCLLYRFRAINDFLKIYSTQREMFNAFIPLSYSKKVTVKQRLTVRRVELAHQCNNKLCDLIEDLNCIYKLQLLLTVSGCFIKILFNIYFALFASFINDKKRNDDIQTVNTILWTTFYCTRFLVISIVACNTSGEANKTKSIVSSVNRRSFDSEMKEELNIFLQNTSNQNFKFNACGLFTLSTQLITSAVASGTTYLVILIQFRPPVS</sequence>
<organism evidence="9 10">
    <name type="scientific">Rhynocoris fuscipes</name>
    <dbReference type="NCBI Taxonomy" id="488301"/>
    <lineage>
        <taxon>Eukaryota</taxon>
        <taxon>Metazoa</taxon>
        <taxon>Ecdysozoa</taxon>
        <taxon>Arthropoda</taxon>
        <taxon>Hexapoda</taxon>
        <taxon>Insecta</taxon>
        <taxon>Pterygota</taxon>
        <taxon>Neoptera</taxon>
        <taxon>Paraneoptera</taxon>
        <taxon>Hemiptera</taxon>
        <taxon>Heteroptera</taxon>
        <taxon>Panheteroptera</taxon>
        <taxon>Cimicomorpha</taxon>
        <taxon>Reduviidae</taxon>
        <taxon>Harpactorinae</taxon>
        <taxon>Harpactorini</taxon>
        <taxon>Rhynocoris</taxon>
    </lineage>
</organism>
<dbReference type="PANTHER" id="PTHR21143:SF133">
    <property type="entry name" value="GUSTATORY AND PHEROMONE RECEPTOR 32A-RELATED"/>
    <property type="match status" value="1"/>
</dbReference>
<dbReference type="Pfam" id="PF08395">
    <property type="entry name" value="7tm_7"/>
    <property type="match status" value="1"/>
</dbReference>
<dbReference type="GO" id="GO:0008049">
    <property type="term" value="P:male courtship behavior"/>
    <property type="evidence" value="ECO:0007669"/>
    <property type="project" value="TreeGrafter"/>
</dbReference>
<dbReference type="GO" id="GO:0005886">
    <property type="term" value="C:plasma membrane"/>
    <property type="evidence" value="ECO:0007669"/>
    <property type="project" value="UniProtKB-SubCell"/>
</dbReference>
<feature type="transmembrane region" description="Helical" evidence="8">
    <location>
        <begin position="189"/>
        <end position="217"/>
    </location>
</feature>
<dbReference type="Proteomes" id="UP001461498">
    <property type="component" value="Unassembled WGS sequence"/>
</dbReference>
<comment type="caution">
    <text evidence="8">Lacks conserved residue(s) required for the propagation of feature annotation.</text>
</comment>
<evidence type="ECO:0000256" key="3">
    <source>
        <dbReference type="ARBA" id="ARBA00022692"/>
    </source>
</evidence>
<keyword evidence="6 8" id="KW-0675">Receptor</keyword>
<reference evidence="9 10" key="1">
    <citation type="submission" date="2022-12" db="EMBL/GenBank/DDBJ databases">
        <title>Chromosome-level genome assembly of true bugs.</title>
        <authorList>
            <person name="Ma L."/>
            <person name="Li H."/>
        </authorList>
    </citation>
    <scope>NUCLEOTIDE SEQUENCE [LARGE SCALE GENOMIC DNA]</scope>
    <source>
        <strain evidence="9">Lab_2022b</strain>
    </source>
</reference>
<proteinExistence type="inferred from homology"/>
<dbReference type="InterPro" id="IPR013604">
    <property type="entry name" value="7TM_chemorcpt"/>
</dbReference>
<evidence type="ECO:0000256" key="6">
    <source>
        <dbReference type="ARBA" id="ARBA00023170"/>
    </source>
</evidence>
<dbReference type="PANTHER" id="PTHR21143">
    <property type="entry name" value="INVERTEBRATE GUSTATORY RECEPTOR"/>
    <property type="match status" value="1"/>
</dbReference>
<keyword evidence="5 8" id="KW-0472">Membrane</keyword>
<dbReference type="EMBL" id="JAPXFL010000009">
    <property type="protein sequence ID" value="KAK9502132.1"/>
    <property type="molecule type" value="Genomic_DNA"/>
</dbReference>
<dbReference type="GO" id="GO:0043025">
    <property type="term" value="C:neuronal cell body"/>
    <property type="evidence" value="ECO:0007669"/>
    <property type="project" value="TreeGrafter"/>
</dbReference>
<comment type="function">
    <text evidence="8">Gustatory receptor which mediates acceptance or avoidance behavior, depending on its substrates.</text>
</comment>
<dbReference type="GO" id="GO:0050909">
    <property type="term" value="P:sensory perception of taste"/>
    <property type="evidence" value="ECO:0007669"/>
    <property type="project" value="InterPro"/>
</dbReference>
<evidence type="ECO:0000256" key="2">
    <source>
        <dbReference type="ARBA" id="ARBA00022475"/>
    </source>
</evidence>
<evidence type="ECO:0000256" key="7">
    <source>
        <dbReference type="ARBA" id="ARBA00023224"/>
    </source>
</evidence>
<protein>
    <recommendedName>
        <fullName evidence="8">Gustatory receptor</fullName>
    </recommendedName>
</protein>
<gene>
    <name evidence="9" type="ORF">O3M35_012723</name>
</gene>
<evidence type="ECO:0000256" key="8">
    <source>
        <dbReference type="RuleBase" id="RU363108"/>
    </source>
</evidence>
<dbReference type="GO" id="GO:0030425">
    <property type="term" value="C:dendrite"/>
    <property type="evidence" value="ECO:0007669"/>
    <property type="project" value="TreeGrafter"/>
</dbReference>
<dbReference type="GO" id="GO:0007165">
    <property type="term" value="P:signal transduction"/>
    <property type="evidence" value="ECO:0007669"/>
    <property type="project" value="UniProtKB-KW"/>
</dbReference>
<keyword evidence="4 8" id="KW-1133">Transmembrane helix</keyword>
<keyword evidence="7 8" id="KW-0807">Transducer</keyword>
<evidence type="ECO:0000313" key="9">
    <source>
        <dbReference type="EMBL" id="KAK9502132.1"/>
    </source>
</evidence>
<dbReference type="GO" id="GO:0007635">
    <property type="term" value="P:chemosensory behavior"/>
    <property type="evidence" value="ECO:0007669"/>
    <property type="project" value="TreeGrafter"/>
</dbReference>
<keyword evidence="2 8" id="KW-1003">Cell membrane</keyword>
<feature type="transmembrane region" description="Helical" evidence="8">
    <location>
        <begin position="153"/>
        <end position="177"/>
    </location>
</feature>
<keyword evidence="10" id="KW-1185">Reference proteome</keyword>
<feature type="transmembrane region" description="Helical" evidence="8">
    <location>
        <begin position="40"/>
        <end position="63"/>
    </location>
</feature>
<evidence type="ECO:0000256" key="5">
    <source>
        <dbReference type="ARBA" id="ARBA00023136"/>
    </source>
</evidence>
<dbReference type="AlphaFoldDB" id="A0AAW1CUY0"/>
<comment type="subcellular location">
    <subcellularLocation>
        <location evidence="1 8">Cell membrane</location>
        <topology evidence="1 8">Multi-pass membrane protein</topology>
    </subcellularLocation>
</comment>
<feature type="transmembrane region" description="Helical" evidence="8">
    <location>
        <begin position="12"/>
        <end position="28"/>
    </location>
</feature>
<comment type="caution">
    <text evidence="9">The sequence shown here is derived from an EMBL/GenBank/DDBJ whole genome shotgun (WGS) entry which is preliminary data.</text>
</comment>
<keyword evidence="3 8" id="KW-0812">Transmembrane</keyword>
<evidence type="ECO:0000256" key="1">
    <source>
        <dbReference type="ARBA" id="ARBA00004651"/>
    </source>
</evidence>
<evidence type="ECO:0000313" key="10">
    <source>
        <dbReference type="Proteomes" id="UP001461498"/>
    </source>
</evidence>
<feature type="transmembrane region" description="Helical" evidence="8">
    <location>
        <begin position="284"/>
        <end position="303"/>
    </location>
</feature>
<comment type="similarity">
    <text evidence="8">Belongs to the insect chemoreceptor superfamily. Gustatory receptor (GR) family.</text>
</comment>
<name>A0AAW1CUY0_9HEMI</name>
<accession>A0AAW1CUY0</accession>
<dbReference type="GO" id="GO:0030424">
    <property type="term" value="C:axon"/>
    <property type="evidence" value="ECO:0007669"/>
    <property type="project" value="TreeGrafter"/>
</dbReference>
<feature type="transmembrane region" description="Helical" evidence="8">
    <location>
        <begin position="106"/>
        <end position="124"/>
    </location>
</feature>